<dbReference type="SUPFAM" id="SSF55486">
    <property type="entry name" value="Metalloproteases ('zincins'), catalytic domain"/>
    <property type="match status" value="1"/>
</dbReference>
<gene>
    <name evidence="3" type="ORF">AACH06_08675</name>
</gene>
<dbReference type="Proteomes" id="UP001371218">
    <property type="component" value="Unassembled WGS sequence"/>
</dbReference>
<dbReference type="Gene3D" id="2.80.10.50">
    <property type="match status" value="1"/>
</dbReference>
<dbReference type="Pfam" id="PF00652">
    <property type="entry name" value="Ricin_B_lectin"/>
    <property type="match status" value="1"/>
</dbReference>
<protein>
    <submittedName>
        <fullName evidence="3">RICIN domain-containing protein</fullName>
    </submittedName>
</protein>
<dbReference type="InterPro" id="IPR035992">
    <property type="entry name" value="Ricin_B-like_lectins"/>
</dbReference>
<dbReference type="PROSITE" id="PS50231">
    <property type="entry name" value="RICIN_B_LECTIN"/>
    <property type="match status" value="1"/>
</dbReference>
<accession>A0ABU9BP84</accession>
<sequence>MQMKGWRHQTTRCVAAATLAVFGQANAYTPITDTTTPTPLPAHLAQPPATLPHMEVAGVDNDHDVQVVYFVPSNAAHRDRGELMLNAARQIQKQWSGWGWTIHLNKQLINLESSNSCAYFNDYNVLWAETQRQLESRGQYFPNVKYLVFGECTTGGGAAQAGMPGNSALFYSYVVDGIGLNDGSPRNLADIGSIGHEMGHNFGLPHENCGGQADQNTIDELAAWALPTNGSKGPMCNGAYWPNVTPEPYQHDLVKRYGCPWLKGCAKKHPDWVWTGTPGDGNDKGVYFASQSSNKCIDVYYFNYASNAEVAQYECVGLANQRVKMKDAGNGLVQLVFGHSGYCLDPMNASRLVGAKMVQWPCSGDDDTKWRAKEVSPDVFEFVNARSGLCLDVPGASPDSGLTLQQYTCNGTAAQRWKRER</sequence>
<proteinExistence type="predicted"/>
<name>A0ABU9BP84_9BURK</name>
<dbReference type="SUPFAM" id="SSF50370">
    <property type="entry name" value="Ricin B-like lectins"/>
    <property type="match status" value="1"/>
</dbReference>
<feature type="chain" id="PRO_5046906773" evidence="1">
    <location>
        <begin position="28"/>
        <end position="421"/>
    </location>
</feature>
<keyword evidence="4" id="KW-1185">Reference proteome</keyword>
<comment type="caution">
    <text evidence="3">The sequence shown here is derived from an EMBL/GenBank/DDBJ whole genome shotgun (WGS) entry which is preliminary data.</text>
</comment>
<evidence type="ECO:0000256" key="1">
    <source>
        <dbReference type="SAM" id="SignalP"/>
    </source>
</evidence>
<evidence type="ECO:0000313" key="3">
    <source>
        <dbReference type="EMBL" id="MEK8030884.1"/>
    </source>
</evidence>
<keyword evidence="1" id="KW-0732">Signal</keyword>
<feature type="domain" description="Ricin B lectin" evidence="2">
    <location>
        <begin position="285"/>
        <end position="420"/>
    </location>
</feature>
<dbReference type="InterPro" id="IPR000772">
    <property type="entry name" value="Ricin_B_lectin"/>
</dbReference>
<dbReference type="Pfam" id="PF13688">
    <property type="entry name" value="Reprolysin_5"/>
    <property type="match status" value="1"/>
</dbReference>
<dbReference type="SMART" id="SM00458">
    <property type="entry name" value="RICIN"/>
    <property type="match status" value="1"/>
</dbReference>
<dbReference type="EMBL" id="JBBUTG010000004">
    <property type="protein sequence ID" value="MEK8030884.1"/>
    <property type="molecule type" value="Genomic_DNA"/>
</dbReference>
<feature type="signal peptide" evidence="1">
    <location>
        <begin position="1"/>
        <end position="27"/>
    </location>
</feature>
<dbReference type="RefSeq" id="WP_341425257.1">
    <property type="nucleotide sequence ID" value="NZ_JBBUTG010000004.1"/>
</dbReference>
<organism evidence="3 4">
    <name type="scientific">Ideonella lacteola</name>
    <dbReference type="NCBI Taxonomy" id="2984193"/>
    <lineage>
        <taxon>Bacteria</taxon>
        <taxon>Pseudomonadati</taxon>
        <taxon>Pseudomonadota</taxon>
        <taxon>Betaproteobacteria</taxon>
        <taxon>Burkholderiales</taxon>
        <taxon>Sphaerotilaceae</taxon>
        <taxon>Ideonella</taxon>
    </lineage>
</organism>
<evidence type="ECO:0000313" key="4">
    <source>
        <dbReference type="Proteomes" id="UP001371218"/>
    </source>
</evidence>
<reference evidence="3 4" key="1">
    <citation type="submission" date="2024-04" db="EMBL/GenBank/DDBJ databases">
        <title>Novel species of the genus Ideonella isolated from streams.</title>
        <authorList>
            <person name="Lu H."/>
        </authorList>
    </citation>
    <scope>NUCLEOTIDE SEQUENCE [LARGE SCALE GENOMIC DNA]</scope>
    <source>
        <strain evidence="3 4">DXS29W</strain>
    </source>
</reference>
<evidence type="ECO:0000259" key="2">
    <source>
        <dbReference type="SMART" id="SM00458"/>
    </source>
</evidence>
<dbReference type="CDD" id="cd00161">
    <property type="entry name" value="beta-trefoil_Ricin-like"/>
    <property type="match status" value="1"/>
</dbReference>